<feature type="compositionally biased region" description="Pro residues" evidence="1">
    <location>
        <begin position="74"/>
        <end position="86"/>
    </location>
</feature>
<name>A0ABQ3IQP9_9PSEU</name>
<accession>A0ABQ3IQP9</accession>
<protein>
    <submittedName>
        <fullName evidence="2">AsnC family protein</fullName>
    </submittedName>
</protein>
<feature type="compositionally biased region" description="Pro residues" evidence="1">
    <location>
        <begin position="121"/>
        <end position="135"/>
    </location>
</feature>
<gene>
    <name evidence="2" type="ORF">GCM10017786_18660</name>
</gene>
<evidence type="ECO:0000256" key="1">
    <source>
        <dbReference type="SAM" id="MobiDB-lite"/>
    </source>
</evidence>
<evidence type="ECO:0000313" key="3">
    <source>
        <dbReference type="Proteomes" id="UP000605897"/>
    </source>
</evidence>
<feature type="region of interest" description="Disordered" evidence="1">
    <location>
        <begin position="201"/>
        <end position="222"/>
    </location>
</feature>
<sequence length="357" mass="36104">MAVTDPADARLLAALAELGKVAVHELAARVGMDPREAAYRLVALSGSGLPLLVGVESDPQGLRAALAGAFPAAPQTPRPAHGPPLAPYQVPTPGYPAPGAPSGAVPAGPSHPQSGPVPSAGFPPPSAPGYPPPARPGGSGAGVPPQNGPGGARPPGGVPSGPYQVPAPPAGGSGPYQVAGVVSGPYPAPLDPVISTWGPPQTASWARGDQRPAPPAGPRTGKIGDSLAGQGLEGEQLTVQLLEVQDPADYLFGAAGYRLEPGERAVVVHTEVTNKGPIPFVSLPDNYLELLTEDGTPVAKAPVSLTSRPPHKIGVQPGETAGGHTVYVLPESTRVVAVRWSPRPEPDDRSLTWSLED</sequence>
<dbReference type="EMBL" id="BNAU01000002">
    <property type="protein sequence ID" value="GHE87253.1"/>
    <property type="molecule type" value="Genomic_DNA"/>
</dbReference>
<organism evidence="2 3">
    <name type="scientific">Amycolatopsis deserti</name>
    <dbReference type="NCBI Taxonomy" id="185696"/>
    <lineage>
        <taxon>Bacteria</taxon>
        <taxon>Bacillati</taxon>
        <taxon>Actinomycetota</taxon>
        <taxon>Actinomycetes</taxon>
        <taxon>Pseudonocardiales</taxon>
        <taxon>Pseudonocardiaceae</taxon>
        <taxon>Amycolatopsis</taxon>
    </lineage>
</organism>
<proteinExistence type="predicted"/>
<dbReference type="RefSeq" id="WP_191244127.1">
    <property type="nucleotide sequence ID" value="NZ_BNAU01000002.1"/>
</dbReference>
<reference evidence="3" key="1">
    <citation type="journal article" date="2019" name="Int. J. Syst. Evol. Microbiol.">
        <title>The Global Catalogue of Microorganisms (GCM) 10K type strain sequencing project: providing services to taxonomists for standard genome sequencing and annotation.</title>
        <authorList>
            <consortium name="The Broad Institute Genomics Platform"/>
            <consortium name="The Broad Institute Genome Sequencing Center for Infectious Disease"/>
            <person name="Wu L."/>
            <person name="Ma J."/>
        </authorList>
    </citation>
    <scope>NUCLEOTIDE SEQUENCE [LARGE SCALE GENOMIC DNA]</scope>
    <source>
        <strain evidence="3">CGMCC 4.7677</strain>
    </source>
</reference>
<feature type="compositionally biased region" description="Low complexity" evidence="1">
    <location>
        <begin position="100"/>
        <end position="120"/>
    </location>
</feature>
<keyword evidence="3" id="KW-1185">Reference proteome</keyword>
<evidence type="ECO:0000313" key="2">
    <source>
        <dbReference type="EMBL" id="GHE87253.1"/>
    </source>
</evidence>
<dbReference type="Proteomes" id="UP000605897">
    <property type="component" value="Unassembled WGS sequence"/>
</dbReference>
<feature type="region of interest" description="Disordered" evidence="1">
    <location>
        <begin position="72"/>
        <end position="171"/>
    </location>
</feature>
<comment type="caution">
    <text evidence="2">The sequence shown here is derived from an EMBL/GenBank/DDBJ whole genome shotgun (WGS) entry which is preliminary data.</text>
</comment>